<dbReference type="Proteomes" id="UP000319731">
    <property type="component" value="Unassembled WGS sequence"/>
</dbReference>
<evidence type="ECO:0000256" key="2">
    <source>
        <dbReference type="ARBA" id="ARBA00019577"/>
    </source>
</evidence>
<evidence type="ECO:0000313" key="3">
    <source>
        <dbReference type="EMBL" id="TPX38180.1"/>
    </source>
</evidence>
<dbReference type="GO" id="GO:0016197">
    <property type="term" value="P:endosomal transport"/>
    <property type="evidence" value="ECO:0007669"/>
    <property type="project" value="TreeGrafter"/>
</dbReference>
<dbReference type="GeneID" id="42001470"/>
<dbReference type="PANTHER" id="PTHR13073">
    <property type="entry name" value="BLOC-1 COMPLEX SUBUNIT 1"/>
    <property type="match status" value="1"/>
</dbReference>
<name>A0A507C9B7_9FUNG</name>
<dbReference type="GO" id="GO:0031083">
    <property type="term" value="C:BLOC-1 complex"/>
    <property type="evidence" value="ECO:0007669"/>
    <property type="project" value="InterPro"/>
</dbReference>
<dbReference type="PANTHER" id="PTHR13073:SF0">
    <property type="entry name" value="BIOGENESIS OF LYSOSOME-RELATED ORGANELLES COMPLEX 1 SUBUNIT 1"/>
    <property type="match status" value="1"/>
</dbReference>
<comment type="caution">
    <text evidence="3">The sequence shown here is derived from an EMBL/GenBank/DDBJ whole genome shotgun (WGS) entry which is preliminary data.</text>
</comment>
<dbReference type="EMBL" id="QEAO01000001">
    <property type="protein sequence ID" value="TPX38180.1"/>
    <property type="molecule type" value="Genomic_DNA"/>
</dbReference>
<organism evidence="3 4">
    <name type="scientific">Synchytrium microbalum</name>
    <dbReference type="NCBI Taxonomy" id="1806994"/>
    <lineage>
        <taxon>Eukaryota</taxon>
        <taxon>Fungi</taxon>
        <taxon>Fungi incertae sedis</taxon>
        <taxon>Chytridiomycota</taxon>
        <taxon>Chytridiomycota incertae sedis</taxon>
        <taxon>Chytridiomycetes</taxon>
        <taxon>Synchytriales</taxon>
        <taxon>Synchytriaceae</taxon>
        <taxon>Synchytrium</taxon>
    </lineage>
</organism>
<proteinExistence type="inferred from homology"/>
<dbReference type="InterPro" id="IPR009395">
    <property type="entry name" value="BLOC1S1"/>
</dbReference>
<evidence type="ECO:0000313" key="4">
    <source>
        <dbReference type="Proteomes" id="UP000319731"/>
    </source>
</evidence>
<evidence type="ECO:0000256" key="1">
    <source>
        <dbReference type="ARBA" id="ARBA00007133"/>
    </source>
</evidence>
<dbReference type="Pfam" id="PF06320">
    <property type="entry name" value="GCN5L1"/>
    <property type="match status" value="1"/>
</dbReference>
<dbReference type="STRING" id="1806994.A0A507C9B7"/>
<reference evidence="3 4" key="1">
    <citation type="journal article" date="2019" name="Sci. Rep.">
        <title>Comparative genomics of chytrid fungi reveal insights into the obligate biotrophic and pathogenic lifestyle of Synchytrium endobioticum.</title>
        <authorList>
            <person name="van de Vossenberg B.T.L.H."/>
            <person name="Warris S."/>
            <person name="Nguyen H.D.T."/>
            <person name="van Gent-Pelzer M.P.E."/>
            <person name="Joly D.L."/>
            <person name="van de Geest H.C."/>
            <person name="Bonants P.J.M."/>
            <person name="Smith D.S."/>
            <person name="Levesque C.A."/>
            <person name="van der Lee T.A.J."/>
        </authorList>
    </citation>
    <scope>NUCLEOTIDE SEQUENCE [LARGE SCALE GENOMIC DNA]</scope>
    <source>
        <strain evidence="3 4">JEL517</strain>
    </source>
</reference>
<protein>
    <recommendedName>
        <fullName evidence="2">Biogenesis of lysosome-related organelles complex 1 subunit 1</fullName>
    </recommendedName>
</protein>
<dbReference type="AlphaFoldDB" id="A0A507C9B7"/>
<dbReference type="OrthoDB" id="20018at2759"/>
<accession>A0A507C9B7</accession>
<keyword evidence="4" id="KW-1185">Reference proteome</keyword>
<dbReference type="RefSeq" id="XP_031027895.1">
    <property type="nucleotide sequence ID" value="XM_031166173.1"/>
</dbReference>
<sequence length="145" mass="16228">MSLARAYKEHQNKQTNIIKPEREHLKSETKHAVSYAVDSLYDAVNLQVSKAFQIQRELEAESKRLEAAAVEFSKQTRLWLALVNQFNDGLKELGDVQNWSGIIEKDVRSIVGTMERVAGIAEEEALGSSSVELVETKALTPRSVS</sequence>
<comment type="similarity">
    <text evidence="1">Belongs to the BLOC1S1 family.</text>
</comment>
<gene>
    <name evidence="3" type="ORF">SmJEL517_g00243</name>
</gene>